<evidence type="ECO:0000256" key="3">
    <source>
        <dbReference type="ARBA" id="ARBA00023237"/>
    </source>
</evidence>
<dbReference type="Gene3D" id="2.60.450.10">
    <property type="entry name" value="Lipopolysaccharide (LPS) transport protein A like domain"/>
    <property type="match status" value="1"/>
</dbReference>
<dbReference type="AlphaFoldDB" id="A0AA42B8V6"/>
<proteinExistence type="inferred from homology"/>
<dbReference type="EMBL" id="JAMQGP010000010">
    <property type="protein sequence ID" value="MCM2681292.1"/>
    <property type="molecule type" value="Genomic_DNA"/>
</dbReference>
<evidence type="ECO:0000256" key="1">
    <source>
        <dbReference type="ARBA" id="ARBA00022729"/>
    </source>
</evidence>
<dbReference type="GO" id="GO:0009279">
    <property type="term" value="C:cell outer membrane"/>
    <property type="evidence" value="ECO:0007669"/>
    <property type="project" value="UniProtKB-SubCell"/>
</dbReference>
<evidence type="ECO:0000259" key="5">
    <source>
        <dbReference type="Pfam" id="PF03968"/>
    </source>
</evidence>
<comment type="subunit">
    <text evidence="4">Component of the lipopolysaccharide transport and assembly complex. Interacts with LptE and LptA.</text>
</comment>
<dbReference type="RefSeq" id="WP_251262776.1">
    <property type="nucleotide sequence ID" value="NZ_JAMQGP010000010.1"/>
</dbReference>
<comment type="caution">
    <text evidence="7">The sequence shown here is derived from an EMBL/GenBank/DDBJ whole genome shotgun (WGS) entry which is preliminary data.</text>
</comment>
<keyword evidence="8" id="KW-1185">Reference proteome</keyword>
<comment type="subcellular location">
    <subcellularLocation>
        <location evidence="4">Cell outer membrane</location>
    </subcellularLocation>
</comment>
<comment type="caution">
    <text evidence="4">Lacks conserved residue(s) required for the propagation of feature annotation.</text>
</comment>
<evidence type="ECO:0000313" key="7">
    <source>
        <dbReference type="EMBL" id="MCM2681292.1"/>
    </source>
</evidence>
<sequence>MPLTISADKAAGEHNTRLEFTGDVSVTQGTKSLTAQQAILNQDQSQLDASGDVHYEDPIFMVDSDGLNANAETGVVEMTNSTYSMKTDGSRGKAKTLKIVQREQKFILKDGTFTTCPEGDDSWLMEADEIELDGESEWGEAHSSTIRLMGVPVLWVPYMTFPISDKRKTGLLFPTISNSSTNGLDLSQPYYWNFREDADATFTPRYMANRGTQISTEVRYLREEQYNQLNFEFLGSDKELANSDDRYLTHWLHQGKFTENWRSFVEYTHVSDDNYFNDLGSDVGNETDNRLERTAQLTYVSESFDSNLTVTDFEVFGNTSDVYRQLPRIDFTYRVPYLSDVIDMDIYAEATRFDHQDDDQVTANRYHIEPSIRYGVHKPSNSFELEAKLYQSYYDQDDPSDTLDSSVSRTIPSFRAYGQLNFERSTSWFGSRFTQTLEPKAQYLYIDYENQDEIGVYDTVAMRDDVYSLFRDRRFSSIDRISDANQLTLGVTTRMLNEQNQETFNLSMGQIIYLSDSEMLEDLSGIESENASAFAMSMDAYMGDFDVRAEYQYDFERDMTQTSSLLLNYSPSARKLAQVSYHYSPEPIVFGRSFDVEPETREINQLGLVASWPISEKYQLVGTHYRDTDLGRSIESLVGIQYQSCCWAIRLVYQRNLNTNFPDDGDSFREREAYDAGIAIQFEIKGFGGSSDMSGHQSMIDKSLFGYRRNYYLNN</sequence>
<dbReference type="InterPro" id="IPR005653">
    <property type="entry name" value="OstA-like_N"/>
</dbReference>
<comment type="similarity">
    <text evidence="4">Belongs to the LptD family.</text>
</comment>
<dbReference type="Proteomes" id="UP001165393">
    <property type="component" value="Unassembled WGS sequence"/>
</dbReference>
<feature type="domain" description="Organic solvent tolerance-like N-terminal" evidence="5">
    <location>
        <begin position="5"/>
        <end position="137"/>
    </location>
</feature>
<gene>
    <name evidence="4 7" type="primary">lptD</name>
    <name evidence="7" type="ORF">NAF29_16715</name>
</gene>
<protein>
    <recommendedName>
        <fullName evidence="4">LPS-assembly protein LptD</fullName>
    </recommendedName>
</protein>
<evidence type="ECO:0000256" key="4">
    <source>
        <dbReference type="HAMAP-Rule" id="MF_01411"/>
    </source>
</evidence>
<evidence type="ECO:0000256" key="2">
    <source>
        <dbReference type="ARBA" id="ARBA00023136"/>
    </source>
</evidence>
<dbReference type="InterPro" id="IPR007543">
    <property type="entry name" value="LptD_C"/>
</dbReference>
<keyword evidence="3 4" id="KW-0998">Cell outer membrane</keyword>
<keyword evidence="1 4" id="KW-0732">Signal</keyword>
<dbReference type="InterPro" id="IPR020889">
    <property type="entry name" value="LipoPS_assembly_LptD"/>
</dbReference>
<dbReference type="PANTHER" id="PTHR30189:SF1">
    <property type="entry name" value="LPS-ASSEMBLY PROTEIN LPTD"/>
    <property type="match status" value="1"/>
</dbReference>
<dbReference type="PANTHER" id="PTHR30189">
    <property type="entry name" value="LPS-ASSEMBLY PROTEIN"/>
    <property type="match status" value="1"/>
</dbReference>
<dbReference type="Pfam" id="PF03968">
    <property type="entry name" value="LptD_N"/>
    <property type="match status" value="1"/>
</dbReference>
<dbReference type="InterPro" id="IPR050218">
    <property type="entry name" value="LptD"/>
</dbReference>
<organism evidence="7 8">
    <name type="scientific">Echinimonas agarilytica</name>
    <dbReference type="NCBI Taxonomy" id="1215918"/>
    <lineage>
        <taxon>Bacteria</taxon>
        <taxon>Pseudomonadati</taxon>
        <taxon>Pseudomonadota</taxon>
        <taxon>Gammaproteobacteria</taxon>
        <taxon>Alteromonadales</taxon>
        <taxon>Echinimonadaceae</taxon>
        <taxon>Echinimonas</taxon>
    </lineage>
</organism>
<accession>A0AA42B8V6</accession>
<comment type="function">
    <text evidence="4">Together with LptE, is involved in the assembly of lipopolysaccharide (LPS) at the surface of the outer membrane.</text>
</comment>
<dbReference type="Pfam" id="PF04453">
    <property type="entry name" value="LptD"/>
    <property type="match status" value="1"/>
</dbReference>
<evidence type="ECO:0000313" key="8">
    <source>
        <dbReference type="Proteomes" id="UP001165393"/>
    </source>
</evidence>
<dbReference type="HAMAP" id="MF_01411">
    <property type="entry name" value="LPS_assembly_LptD"/>
    <property type="match status" value="1"/>
</dbReference>
<keyword evidence="2 4" id="KW-0472">Membrane</keyword>
<name>A0AA42B8V6_9GAMM</name>
<dbReference type="GO" id="GO:0043165">
    <property type="term" value="P:Gram-negative-bacterium-type cell outer membrane assembly"/>
    <property type="evidence" value="ECO:0007669"/>
    <property type="project" value="UniProtKB-UniRule"/>
</dbReference>
<evidence type="ECO:0000259" key="6">
    <source>
        <dbReference type="Pfam" id="PF04453"/>
    </source>
</evidence>
<dbReference type="GO" id="GO:1990351">
    <property type="term" value="C:transporter complex"/>
    <property type="evidence" value="ECO:0007669"/>
    <property type="project" value="TreeGrafter"/>
</dbReference>
<feature type="domain" description="LptD C-terminal" evidence="6">
    <location>
        <begin position="245"/>
        <end position="617"/>
    </location>
</feature>
<dbReference type="GO" id="GO:0015920">
    <property type="term" value="P:lipopolysaccharide transport"/>
    <property type="evidence" value="ECO:0007669"/>
    <property type="project" value="InterPro"/>
</dbReference>
<reference evidence="7 8" key="1">
    <citation type="journal article" date="2013" name="Antonie Van Leeuwenhoek">
        <title>Echinimonas agarilytica gen. nov., sp. nov., a new gammaproteobacterium isolated from the sea urchin Strongylocentrotus intermedius.</title>
        <authorList>
            <person name="Nedashkovskaya O.I."/>
            <person name="Stenkova A.M."/>
            <person name="Zhukova N.V."/>
            <person name="Van Trappen S."/>
            <person name="Lee J.S."/>
            <person name="Kim S.B."/>
        </authorList>
    </citation>
    <scope>NUCLEOTIDE SEQUENCE [LARGE SCALE GENOMIC DNA]</scope>
    <source>
        <strain evidence="7 8">KMM 6351</strain>
    </source>
</reference>